<dbReference type="InterPro" id="IPR012780">
    <property type="entry name" value="CO_Mo_DH_lsu"/>
</dbReference>
<sequence length="792" mass="86028">MSIETDATNNAGPQTLTMGKGMKRKEDPRFLTGNGNYVDDMRLPGMLYMAIVHSPYPHANIKSIDKEAALAVPGVKAVITGEDLVAASLAWLPTFHGFDKQMVLAVGKVLFQHQEVAAVFAETREAARDAAELVDVDYEPLDPVISPFDSMKDEVILRDDREDRTNHIYHWDSGDRDGTQAALDDSEVVVTERIYAPRCHPAPLEPCGCVAQFDAMGRLHFWVTSQAPHVYRTAISLVTGIPEDKIRVISPDIGGGFGNKVPVYPGYVCAIVGALILKTPVKWIETRTENLTTTGFARDYHMDVTIGAKKDGTVTALKVKTVADHGAFDAAADPSKYPAGMFGVVTGSYQFPVAFAELDAYFTNKAPGGVAYRCSFRVTEASYAIERGMDILAQKLTMDPAELRRKNFVRKDQFPYDSALGFTYDSGDYEGTMDKALNQIGYAELRREQAEKRARGEYMGIGISTFTEVVGAGPSKHFDILGIKMFDSAEIRIHPTGTGIIRTGTKSQGQGHETTWAQIVAEELGLDPQNLLVEEGDTDTAPYGLGTYASRSTPVAGAALALAARRVREKARKVAAHLLEAAPEDIEWVEHRFQVMGVPSRSVTMKEVAFAAYTNPGEGNEPGLEASLYYDPPNMTFPHGAYIAVVDVDAETGEVKVRRFLAIDDCGTVINPMIVEGQVHGGLTEGFAIAFMQEIPYDEQGNNMAPNFMEYLIPTSVEAPVWETGSTVTPSPHHPIGAKGVGESPNVGSPAAFVNAVMDALAPLGVTHIDMPLTREKVWRAIRNAEAAAASD</sequence>
<dbReference type="Pfam" id="PF01315">
    <property type="entry name" value="Ald_Xan_dh_C"/>
    <property type="match status" value="1"/>
</dbReference>
<dbReference type="InterPro" id="IPR036856">
    <property type="entry name" value="Ald_Oxase/Xan_DH_a/b_sf"/>
</dbReference>
<feature type="region of interest" description="Disordered" evidence="3">
    <location>
        <begin position="1"/>
        <end position="29"/>
    </location>
</feature>
<dbReference type="Proteomes" id="UP000634308">
    <property type="component" value="Unassembled WGS sequence"/>
</dbReference>
<dbReference type="SMART" id="SM01008">
    <property type="entry name" value="Ald_Xan_dh_C"/>
    <property type="match status" value="1"/>
</dbReference>
<feature type="domain" description="Aldehyde oxidase/xanthine dehydrogenase a/b hammerhead" evidence="4">
    <location>
        <begin position="32"/>
        <end position="142"/>
    </location>
</feature>
<evidence type="ECO:0000256" key="1">
    <source>
        <dbReference type="ARBA" id="ARBA00022505"/>
    </source>
</evidence>
<organism evidence="5 6">
    <name type="scientific">Deinococcus seoulensis</name>
    <dbReference type="NCBI Taxonomy" id="1837379"/>
    <lineage>
        <taxon>Bacteria</taxon>
        <taxon>Thermotogati</taxon>
        <taxon>Deinococcota</taxon>
        <taxon>Deinococci</taxon>
        <taxon>Deinococcales</taxon>
        <taxon>Deinococcaceae</taxon>
        <taxon>Deinococcus</taxon>
    </lineage>
</organism>
<dbReference type="EMBL" id="BMQM01000008">
    <property type="protein sequence ID" value="GGR55086.1"/>
    <property type="molecule type" value="Genomic_DNA"/>
</dbReference>
<dbReference type="Gene3D" id="3.90.1170.50">
    <property type="entry name" value="Aldehyde oxidase/xanthine dehydrogenase, a/b hammerhead"/>
    <property type="match status" value="1"/>
</dbReference>
<reference evidence="6" key="1">
    <citation type="journal article" date="2019" name="Int. J. Syst. Evol. Microbiol.">
        <title>The Global Catalogue of Microorganisms (GCM) 10K type strain sequencing project: providing services to taxonomists for standard genome sequencing and annotation.</title>
        <authorList>
            <consortium name="The Broad Institute Genomics Platform"/>
            <consortium name="The Broad Institute Genome Sequencing Center for Infectious Disease"/>
            <person name="Wu L."/>
            <person name="Ma J."/>
        </authorList>
    </citation>
    <scope>NUCLEOTIDE SEQUENCE [LARGE SCALE GENOMIC DNA]</scope>
    <source>
        <strain evidence="6">JCM 31404</strain>
    </source>
</reference>
<dbReference type="RefSeq" id="WP_229777749.1">
    <property type="nucleotide sequence ID" value="NZ_BMQM01000008.1"/>
</dbReference>
<dbReference type="SUPFAM" id="SSF56003">
    <property type="entry name" value="Molybdenum cofactor-binding domain"/>
    <property type="match status" value="1"/>
</dbReference>
<name>A0ABQ2RRG7_9DEIO</name>
<dbReference type="SUPFAM" id="SSF54665">
    <property type="entry name" value="CO dehydrogenase molybdoprotein N-domain-like"/>
    <property type="match status" value="1"/>
</dbReference>
<evidence type="ECO:0000256" key="3">
    <source>
        <dbReference type="SAM" id="MobiDB-lite"/>
    </source>
</evidence>
<dbReference type="PANTHER" id="PTHR11908">
    <property type="entry name" value="XANTHINE DEHYDROGENASE"/>
    <property type="match status" value="1"/>
</dbReference>
<keyword evidence="6" id="KW-1185">Reference proteome</keyword>
<dbReference type="PANTHER" id="PTHR11908:SF132">
    <property type="entry name" value="ALDEHYDE OXIDASE 1-RELATED"/>
    <property type="match status" value="1"/>
</dbReference>
<evidence type="ECO:0000256" key="2">
    <source>
        <dbReference type="ARBA" id="ARBA00023002"/>
    </source>
</evidence>
<keyword evidence="2" id="KW-0560">Oxidoreductase</keyword>
<evidence type="ECO:0000313" key="5">
    <source>
        <dbReference type="EMBL" id="GGR55086.1"/>
    </source>
</evidence>
<keyword evidence="1" id="KW-0500">Molybdenum</keyword>
<protein>
    <submittedName>
        <fullName evidence="5">Carbon-monoxide dehydrogenase large subunit</fullName>
    </submittedName>
</protein>
<dbReference type="Pfam" id="PF02738">
    <property type="entry name" value="MoCoBD_1"/>
    <property type="match status" value="1"/>
</dbReference>
<dbReference type="Gene3D" id="3.30.365.10">
    <property type="entry name" value="Aldehyde oxidase/xanthine dehydrogenase, molybdopterin binding domain"/>
    <property type="match status" value="4"/>
</dbReference>
<feature type="compositionally biased region" description="Polar residues" evidence="3">
    <location>
        <begin position="1"/>
        <end position="17"/>
    </location>
</feature>
<proteinExistence type="predicted"/>
<evidence type="ECO:0000313" key="6">
    <source>
        <dbReference type="Proteomes" id="UP000634308"/>
    </source>
</evidence>
<dbReference type="InterPro" id="IPR000674">
    <property type="entry name" value="Ald_Oxase/Xan_DH_a/b"/>
</dbReference>
<gene>
    <name evidence="5" type="ORF">GCM10008959_15850</name>
</gene>
<dbReference type="InterPro" id="IPR037165">
    <property type="entry name" value="AldOxase/xan_DH_Mopterin-bd_sf"/>
</dbReference>
<accession>A0ABQ2RRG7</accession>
<comment type="caution">
    <text evidence="5">The sequence shown here is derived from an EMBL/GenBank/DDBJ whole genome shotgun (WGS) entry which is preliminary data.</text>
</comment>
<dbReference type="InterPro" id="IPR016208">
    <property type="entry name" value="Ald_Oxase/xanthine_DH-like"/>
</dbReference>
<dbReference type="InterPro" id="IPR046867">
    <property type="entry name" value="AldOxase/xan_DH_MoCoBD2"/>
</dbReference>
<dbReference type="NCBIfam" id="TIGR02416">
    <property type="entry name" value="CO_dehy_Mo_lg"/>
    <property type="match status" value="1"/>
</dbReference>
<evidence type="ECO:0000259" key="4">
    <source>
        <dbReference type="SMART" id="SM01008"/>
    </source>
</evidence>
<dbReference type="InterPro" id="IPR008274">
    <property type="entry name" value="AldOxase/xan_DH_MoCoBD1"/>
</dbReference>
<dbReference type="Pfam" id="PF20256">
    <property type="entry name" value="MoCoBD_2"/>
    <property type="match status" value="1"/>
</dbReference>